<protein>
    <submittedName>
        <fullName evidence="2">Uncharacterized protein</fullName>
    </submittedName>
</protein>
<accession>A0A1H5Y8W1</accession>
<keyword evidence="1" id="KW-0812">Transmembrane</keyword>
<feature type="transmembrane region" description="Helical" evidence="1">
    <location>
        <begin position="70"/>
        <end position="91"/>
    </location>
</feature>
<evidence type="ECO:0000313" key="3">
    <source>
        <dbReference type="Proteomes" id="UP000236736"/>
    </source>
</evidence>
<keyword evidence="1" id="KW-1133">Transmembrane helix</keyword>
<keyword evidence="3" id="KW-1185">Reference proteome</keyword>
<evidence type="ECO:0000256" key="1">
    <source>
        <dbReference type="SAM" id="Phobius"/>
    </source>
</evidence>
<evidence type="ECO:0000313" key="2">
    <source>
        <dbReference type="EMBL" id="SEG20030.1"/>
    </source>
</evidence>
<gene>
    <name evidence="2" type="ORF">SAMN03080598_02870</name>
</gene>
<dbReference type="STRING" id="1120964.GCA_001313265_07334"/>
<keyword evidence="1" id="KW-0472">Membrane</keyword>
<name>A0A1H5Y8W1_9BACT</name>
<organism evidence="2 3">
    <name type="scientific">Algoriphagus boritolerans DSM 17298 = JCM 18970</name>
    <dbReference type="NCBI Taxonomy" id="1120964"/>
    <lineage>
        <taxon>Bacteria</taxon>
        <taxon>Pseudomonadati</taxon>
        <taxon>Bacteroidota</taxon>
        <taxon>Cytophagia</taxon>
        <taxon>Cytophagales</taxon>
        <taxon>Cyclobacteriaceae</taxon>
        <taxon>Algoriphagus</taxon>
    </lineage>
</organism>
<reference evidence="3" key="1">
    <citation type="submission" date="2016-10" db="EMBL/GenBank/DDBJ databases">
        <authorList>
            <person name="Varghese N."/>
            <person name="Submissions S."/>
        </authorList>
    </citation>
    <scope>NUCLEOTIDE SEQUENCE [LARGE SCALE GENOMIC DNA]</scope>
    <source>
        <strain evidence="3">DSM 17298</strain>
    </source>
</reference>
<proteinExistence type="predicted"/>
<dbReference type="EMBL" id="FNVR01000017">
    <property type="protein sequence ID" value="SEG20030.1"/>
    <property type="molecule type" value="Genomic_DNA"/>
</dbReference>
<dbReference type="Proteomes" id="UP000236736">
    <property type="component" value="Unassembled WGS sequence"/>
</dbReference>
<sequence>MAFGIGTNLAGAIVKFQQRVFVKLDFRRTSMFGLKIPVFDVEKMKMGRKTAQFKNYLPAPAIIFGKSSILYFRGLLVSISITFISVTVPFLSVKIISKKLPFGAFENMELY</sequence>
<dbReference type="AlphaFoldDB" id="A0A1H5Y8W1"/>